<reference evidence="1 2" key="1">
    <citation type="submission" date="2024-01" db="EMBL/GenBank/DDBJ databases">
        <title>The genomes of 5 underutilized Papilionoideae crops provide insights into root nodulation and disease resistanc.</title>
        <authorList>
            <person name="Yuan L."/>
        </authorList>
    </citation>
    <scope>NUCLEOTIDE SEQUENCE [LARGE SCALE GENOMIC DNA]</scope>
    <source>
        <strain evidence="1">ZHUSHIDOU_FW_LH</strain>
        <tissue evidence="1">Leaf</tissue>
    </source>
</reference>
<name>A0AAN9IBY0_CROPI</name>
<dbReference type="EMBL" id="JAYWIO010000003">
    <property type="protein sequence ID" value="KAK7273682.1"/>
    <property type="molecule type" value="Genomic_DNA"/>
</dbReference>
<evidence type="ECO:0000313" key="1">
    <source>
        <dbReference type="EMBL" id="KAK7273682.1"/>
    </source>
</evidence>
<dbReference type="AlphaFoldDB" id="A0AAN9IBY0"/>
<comment type="caution">
    <text evidence="1">The sequence shown here is derived from an EMBL/GenBank/DDBJ whole genome shotgun (WGS) entry which is preliminary data.</text>
</comment>
<proteinExistence type="predicted"/>
<organism evidence="1 2">
    <name type="scientific">Crotalaria pallida</name>
    <name type="common">Smooth rattlebox</name>
    <name type="synonym">Crotalaria striata</name>
    <dbReference type="NCBI Taxonomy" id="3830"/>
    <lineage>
        <taxon>Eukaryota</taxon>
        <taxon>Viridiplantae</taxon>
        <taxon>Streptophyta</taxon>
        <taxon>Embryophyta</taxon>
        <taxon>Tracheophyta</taxon>
        <taxon>Spermatophyta</taxon>
        <taxon>Magnoliopsida</taxon>
        <taxon>eudicotyledons</taxon>
        <taxon>Gunneridae</taxon>
        <taxon>Pentapetalae</taxon>
        <taxon>rosids</taxon>
        <taxon>fabids</taxon>
        <taxon>Fabales</taxon>
        <taxon>Fabaceae</taxon>
        <taxon>Papilionoideae</taxon>
        <taxon>50 kb inversion clade</taxon>
        <taxon>genistoids sensu lato</taxon>
        <taxon>core genistoids</taxon>
        <taxon>Crotalarieae</taxon>
        <taxon>Crotalaria</taxon>
    </lineage>
</organism>
<evidence type="ECO:0000313" key="2">
    <source>
        <dbReference type="Proteomes" id="UP001372338"/>
    </source>
</evidence>
<sequence>MCEVSSSVLVGNTSYSDFVNEAGNEVDPANAEDEYRIDGMVDIGRVRFDLLNGDENLFDSIYGVAAAARPPSSSSSSIGLIIAWPMAQS</sequence>
<gene>
    <name evidence="1" type="ORF">RIF29_14741</name>
</gene>
<accession>A0AAN9IBY0</accession>
<keyword evidence="2" id="KW-1185">Reference proteome</keyword>
<dbReference type="Proteomes" id="UP001372338">
    <property type="component" value="Unassembled WGS sequence"/>
</dbReference>
<protein>
    <submittedName>
        <fullName evidence="1">Uncharacterized protein</fullName>
    </submittedName>
</protein>